<evidence type="ECO:0000256" key="5">
    <source>
        <dbReference type="ARBA" id="ARBA00022617"/>
    </source>
</evidence>
<dbReference type="InterPro" id="IPR001128">
    <property type="entry name" value="Cyt_P450"/>
</dbReference>
<dbReference type="AlphaFoldDB" id="A0A2G8LA70"/>
<evidence type="ECO:0000313" key="15">
    <source>
        <dbReference type="EMBL" id="PIK57040.1"/>
    </source>
</evidence>
<evidence type="ECO:0000256" key="12">
    <source>
        <dbReference type="ARBA" id="ARBA00023136"/>
    </source>
</evidence>
<dbReference type="GO" id="GO:0008395">
    <property type="term" value="F:steroid hydroxylase activity"/>
    <property type="evidence" value="ECO:0007669"/>
    <property type="project" value="TreeGrafter"/>
</dbReference>
<dbReference type="SUPFAM" id="SSF48264">
    <property type="entry name" value="Cytochrome P450"/>
    <property type="match status" value="1"/>
</dbReference>
<protein>
    <submittedName>
        <fullName evidence="15">Putative cytochrome P450 2U1</fullName>
    </submittedName>
</protein>
<dbReference type="GO" id="GO:0005789">
    <property type="term" value="C:endoplasmic reticulum membrane"/>
    <property type="evidence" value="ECO:0007669"/>
    <property type="project" value="UniProtKB-SubCell"/>
</dbReference>
<sequence>MEAAAMMAAIREKNNLPFDPQILFSNAFSNIICSVTFGKRFEYYDPKFERLLALVLRQFEVIGGAAILAAFPILGKFEFGPIKEVTKNTLEFIHFFQNIINDHKRKFDENNINDVIDAYMLEMRSSEVNGSPDPEVFNEKNLGALVGDLFFAGIDSSVSSLRWALVYFLINPEVQVKVQKELDDVIGRDRMPRWEDRTRLPYVEATIAEIQRIGTVAAIGGTHAARKDVTFRGYTIPKGIAVIPNVYAVMRNPVLWPKPLEFKPERFLDENGKFTKPEHFIPFNIGPRKCPGEQLAKMELFIFLTHLLHKFTFYQPEDTPAPSTDGKMGLTFKPPPFQVSLMERD</sequence>
<evidence type="ECO:0000256" key="2">
    <source>
        <dbReference type="ARBA" id="ARBA00004174"/>
    </source>
</evidence>
<dbReference type="InterPro" id="IPR017972">
    <property type="entry name" value="Cyt_P450_CS"/>
</dbReference>
<dbReference type="FunFam" id="1.10.630.10:FF:000238">
    <property type="entry name" value="Cytochrome P450 2A6"/>
    <property type="match status" value="1"/>
</dbReference>
<dbReference type="GO" id="GO:0016712">
    <property type="term" value="F:oxidoreductase activity, acting on paired donors, with incorporation or reduction of molecular oxygen, reduced flavin or flavoprotein as one donor, and incorporation of one atom of oxygen"/>
    <property type="evidence" value="ECO:0007669"/>
    <property type="project" value="TreeGrafter"/>
</dbReference>
<keyword evidence="9 14" id="KW-0560">Oxidoreductase</keyword>
<dbReference type="GO" id="GO:0006805">
    <property type="term" value="P:xenobiotic metabolic process"/>
    <property type="evidence" value="ECO:0007669"/>
    <property type="project" value="TreeGrafter"/>
</dbReference>
<evidence type="ECO:0000256" key="7">
    <source>
        <dbReference type="ARBA" id="ARBA00022824"/>
    </source>
</evidence>
<proteinExistence type="inferred from homology"/>
<keyword evidence="16" id="KW-1185">Reference proteome</keyword>
<dbReference type="STRING" id="307972.A0A2G8LA70"/>
<dbReference type="InterPro" id="IPR002401">
    <property type="entry name" value="Cyt_P450_E_grp-I"/>
</dbReference>
<keyword evidence="5 13" id="KW-0349">Heme</keyword>
<keyword evidence="12" id="KW-0472">Membrane</keyword>
<comment type="similarity">
    <text evidence="4 14">Belongs to the cytochrome P450 family.</text>
</comment>
<dbReference type="InterPro" id="IPR050182">
    <property type="entry name" value="Cytochrome_P450_fam2"/>
</dbReference>
<dbReference type="Gene3D" id="1.10.630.10">
    <property type="entry name" value="Cytochrome P450"/>
    <property type="match status" value="1"/>
</dbReference>
<keyword evidence="8" id="KW-0492">Microsome</keyword>
<evidence type="ECO:0000256" key="13">
    <source>
        <dbReference type="PIRSR" id="PIRSR602401-1"/>
    </source>
</evidence>
<evidence type="ECO:0000256" key="3">
    <source>
        <dbReference type="ARBA" id="ARBA00004406"/>
    </source>
</evidence>
<evidence type="ECO:0000256" key="1">
    <source>
        <dbReference type="ARBA" id="ARBA00001971"/>
    </source>
</evidence>
<evidence type="ECO:0000256" key="6">
    <source>
        <dbReference type="ARBA" id="ARBA00022723"/>
    </source>
</evidence>
<dbReference type="GO" id="GO:0006082">
    <property type="term" value="P:organic acid metabolic process"/>
    <property type="evidence" value="ECO:0007669"/>
    <property type="project" value="TreeGrafter"/>
</dbReference>
<name>A0A2G8LA70_STIJA</name>
<dbReference type="EMBL" id="MRZV01000155">
    <property type="protein sequence ID" value="PIK57040.1"/>
    <property type="molecule type" value="Genomic_DNA"/>
</dbReference>
<keyword evidence="7" id="KW-0256">Endoplasmic reticulum</keyword>
<evidence type="ECO:0000256" key="10">
    <source>
        <dbReference type="ARBA" id="ARBA00023004"/>
    </source>
</evidence>
<comment type="caution">
    <text evidence="15">The sequence shown here is derived from an EMBL/GenBank/DDBJ whole genome shotgun (WGS) entry which is preliminary data.</text>
</comment>
<dbReference type="InterPro" id="IPR036396">
    <property type="entry name" value="Cyt_P450_sf"/>
</dbReference>
<feature type="binding site" description="axial binding residue" evidence="13">
    <location>
        <position position="290"/>
    </location>
    <ligand>
        <name>heme</name>
        <dbReference type="ChEBI" id="CHEBI:30413"/>
    </ligand>
    <ligandPart>
        <name>Fe</name>
        <dbReference type="ChEBI" id="CHEBI:18248"/>
    </ligandPart>
</feature>
<comment type="cofactor">
    <cofactor evidence="1 13">
        <name>heme</name>
        <dbReference type="ChEBI" id="CHEBI:30413"/>
    </cofactor>
</comment>
<dbReference type="GO" id="GO:0020037">
    <property type="term" value="F:heme binding"/>
    <property type="evidence" value="ECO:0007669"/>
    <property type="project" value="InterPro"/>
</dbReference>
<dbReference type="PANTHER" id="PTHR24300:SF403">
    <property type="entry name" value="CYTOCHROME P450 306A1"/>
    <property type="match status" value="1"/>
</dbReference>
<dbReference type="PRINTS" id="PR00463">
    <property type="entry name" value="EP450I"/>
</dbReference>
<dbReference type="PRINTS" id="PR00385">
    <property type="entry name" value="P450"/>
</dbReference>
<comment type="subcellular location">
    <subcellularLocation>
        <location evidence="3">Endoplasmic reticulum membrane</location>
        <topology evidence="3">Peripheral membrane protein</topology>
    </subcellularLocation>
    <subcellularLocation>
        <location evidence="2">Microsome membrane</location>
        <topology evidence="2">Peripheral membrane protein</topology>
    </subcellularLocation>
</comment>
<dbReference type="Pfam" id="PF00067">
    <property type="entry name" value="p450"/>
    <property type="match status" value="1"/>
</dbReference>
<organism evidence="15 16">
    <name type="scientific">Stichopus japonicus</name>
    <name type="common">Sea cucumber</name>
    <dbReference type="NCBI Taxonomy" id="307972"/>
    <lineage>
        <taxon>Eukaryota</taxon>
        <taxon>Metazoa</taxon>
        <taxon>Echinodermata</taxon>
        <taxon>Eleutherozoa</taxon>
        <taxon>Echinozoa</taxon>
        <taxon>Holothuroidea</taxon>
        <taxon>Aspidochirotacea</taxon>
        <taxon>Aspidochirotida</taxon>
        <taxon>Stichopodidae</taxon>
        <taxon>Apostichopus</taxon>
    </lineage>
</organism>
<accession>A0A2G8LA70</accession>
<reference evidence="15 16" key="1">
    <citation type="journal article" date="2017" name="PLoS Biol.">
        <title>The sea cucumber genome provides insights into morphological evolution and visceral regeneration.</title>
        <authorList>
            <person name="Zhang X."/>
            <person name="Sun L."/>
            <person name="Yuan J."/>
            <person name="Sun Y."/>
            <person name="Gao Y."/>
            <person name="Zhang L."/>
            <person name="Li S."/>
            <person name="Dai H."/>
            <person name="Hamel J.F."/>
            <person name="Liu C."/>
            <person name="Yu Y."/>
            <person name="Liu S."/>
            <person name="Lin W."/>
            <person name="Guo K."/>
            <person name="Jin S."/>
            <person name="Xu P."/>
            <person name="Storey K.B."/>
            <person name="Huan P."/>
            <person name="Zhang T."/>
            <person name="Zhou Y."/>
            <person name="Zhang J."/>
            <person name="Lin C."/>
            <person name="Li X."/>
            <person name="Xing L."/>
            <person name="Huo D."/>
            <person name="Sun M."/>
            <person name="Wang L."/>
            <person name="Mercier A."/>
            <person name="Li F."/>
            <person name="Yang H."/>
            <person name="Xiang J."/>
        </authorList>
    </citation>
    <scope>NUCLEOTIDE SEQUENCE [LARGE SCALE GENOMIC DNA]</scope>
    <source>
        <strain evidence="15">Shaxun</strain>
        <tissue evidence="15">Muscle</tissue>
    </source>
</reference>
<evidence type="ECO:0000256" key="14">
    <source>
        <dbReference type="RuleBase" id="RU000461"/>
    </source>
</evidence>
<evidence type="ECO:0000256" key="4">
    <source>
        <dbReference type="ARBA" id="ARBA00010617"/>
    </source>
</evidence>
<keyword evidence="10 13" id="KW-0408">Iron</keyword>
<evidence type="ECO:0000256" key="8">
    <source>
        <dbReference type="ARBA" id="ARBA00022848"/>
    </source>
</evidence>
<keyword evidence="6 13" id="KW-0479">Metal-binding</keyword>
<dbReference type="OrthoDB" id="3934656at2759"/>
<dbReference type="GO" id="GO:0005506">
    <property type="term" value="F:iron ion binding"/>
    <property type="evidence" value="ECO:0007669"/>
    <property type="project" value="InterPro"/>
</dbReference>
<evidence type="ECO:0000313" key="16">
    <source>
        <dbReference type="Proteomes" id="UP000230750"/>
    </source>
</evidence>
<dbReference type="PANTHER" id="PTHR24300">
    <property type="entry name" value="CYTOCHROME P450 508A4-RELATED"/>
    <property type="match status" value="1"/>
</dbReference>
<gene>
    <name evidence="15" type="ORF">BSL78_06036</name>
</gene>
<dbReference type="PROSITE" id="PS00086">
    <property type="entry name" value="CYTOCHROME_P450"/>
    <property type="match status" value="1"/>
</dbReference>
<dbReference type="Proteomes" id="UP000230750">
    <property type="component" value="Unassembled WGS sequence"/>
</dbReference>
<keyword evidence="11 14" id="KW-0503">Monooxygenase</keyword>
<evidence type="ECO:0000256" key="9">
    <source>
        <dbReference type="ARBA" id="ARBA00023002"/>
    </source>
</evidence>
<evidence type="ECO:0000256" key="11">
    <source>
        <dbReference type="ARBA" id="ARBA00023033"/>
    </source>
</evidence>